<keyword evidence="1" id="KW-1133">Transmembrane helix</keyword>
<protein>
    <submittedName>
        <fullName evidence="2">DUF4112 domain-containing protein</fullName>
    </submittedName>
</protein>
<evidence type="ECO:0000313" key="3">
    <source>
        <dbReference type="Proteomes" id="UP000753802"/>
    </source>
</evidence>
<feature type="transmembrane region" description="Helical" evidence="1">
    <location>
        <begin position="116"/>
        <end position="141"/>
    </location>
</feature>
<evidence type="ECO:0000256" key="1">
    <source>
        <dbReference type="SAM" id="Phobius"/>
    </source>
</evidence>
<proteinExistence type="predicted"/>
<dbReference type="EMBL" id="JAACJS010000002">
    <property type="protein sequence ID" value="NCI48668.1"/>
    <property type="molecule type" value="Genomic_DNA"/>
</dbReference>
<sequence>MNQTRSLRFLQHWAKLMDSQFRIPGTQIRFGLDPLIGLIPGAGDFSSFAVSAVMVMVLAQNGASGFVLARMILNVVIDALIGSIPFIGDIFDFAFKANQRNMRLMMEHYEEGRHKGGAWKVVVPVLLVLLVFVALLVWVSYRILVWIWGLIQ</sequence>
<name>A0ABW9ZTX8_9BACT</name>
<dbReference type="InterPro" id="IPR025187">
    <property type="entry name" value="DUF4112"/>
</dbReference>
<feature type="transmembrane region" description="Helical" evidence="1">
    <location>
        <begin position="35"/>
        <end position="59"/>
    </location>
</feature>
<organism evidence="2 3">
    <name type="scientific">Sediminibacterium roseum</name>
    <dbReference type="NCBI Taxonomy" id="1978412"/>
    <lineage>
        <taxon>Bacteria</taxon>
        <taxon>Pseudomonadati</taxon>
        <taxon>Bacteroidota</taxon>
        <taxon>Chitinophagia</taxon>
        <taxon>Chitinophagales</taxon>
        <taxon>Chitinophagaceae</taxon>
        <taxon>Sediminibacterium</taxon>
    </lineage>
</organism>
<gene>
    <name evidence="2" type="ORF">GWC95_01945</name>
</gene>
<keyword evidence="1" id="KW-0472">Membrane</keyword>
<feature type="transmembrane region" description="Helical" evidence="1">
    <location>
        <begin position="71"/>
        <end position="95"/>
    </location>
</feature>
<dbReference type="PANTHER" id="PTHR35519:SF2">
    <property type="entry name" value="PH DOMAIN PROTEIN"/>
    <property type="match status" value="1"/>
</dbReference>
<dbReference type="PANTHER" id="PTHR35519">
    <property type="entry name" value="MEMBRANE PROTEINS"/>
    <property type="match status" value="1"/>
</dbReference>
<comment type="caution">
    <text evidence="2">The sequence shown here is derived from an EMBL/GenBank/DDBJ whole genome shotgun (WGS) entry which is preliminary data.</text>
</comment>
<keyword evidence="3" id="KW-1185">Reference proteome</keyword>
<reference evidence="2 3" key="1">
    <citation type="submission" date="2020-01" db="EMBL/GenBank/DDBJ databases">
        <title>Genome analysis.</title>
        <authorList>
            <person name="Wu S."/>
            <person name="Wang G."/>
        </authorList>
    </citation>
    <scope>NUCLEOTIDE SEQUENCE [LARGE SCALE GENOMIC DNA]</scope>
    <source>
        <strain evidence="2 3">SYL130</strain>
    </source>
</reference>
<evidence type="ECO:0000313" key="2">
    <source>
        <dbReference type="EMBL" id="NCI48668.1"/>
    </source>
</evidence>
<dbReference type="Proteomes" id="UP000753802">
    <property type="component" value="Unassembled WGS sequence"/>
</dbReference>
<accession>A0ABW9ZTX8</accession>
<dbReference type="RefSeq" id="WP_161816985.1">
    <property type="nucleotide sequence ID" value="NZ_JAACJS010000002.1"/>
</dbReference>
<keyword evidence="1" id="KW-0812">Transmembrane</keyword>
<dbReference type="Pfam" id="PF13430">
    <property type="entry name" value="DUF4112"/>
    <property type="match status" value="1"/>
</dbReference>